<protein>
    <submittedName>
        <fullName evidence="2">PIN domain nuclease of toxin-antitoxin system</fullName>
    </submittedName>
</protein>
<dbReference type="PANTHER" id="PTHR36173:SF2">
    <property type="entry name" value="RIBONUCLEASE VAPC16"/>
    <property type="match status" value="1"/>
</dbReference>
<name>A0A7W8DV36_9HYPH</name>
<dbReference type="RefSeq" id="WP_184144557.1">
    <property type="nucleotide sequence ID" value="NZ_JACHIK010000008.1"/>
</dbReference>
<dbReference type="InterPro" id="IPR052919">
    <property type="entry name" value="TA_system_RNase"/>
</dbReference>
<organism evidence="2 3">
    <name type="scientific">Shinella fusca</name>
    <dbReference type="NCBI Taxonomy" id="544480"/>
    <lineage>
        <taxon>Bacteria</taxon>
        <taxon>Pseudomonadati</taxon>
        <taxon>Pseudomonadota</taxon>
        <taxon>Alphaproteobacteria</taxon>
        <taxon>Hyphomicrobiales</taxon>
        <taxon>Rhizobiaceae</taxon>
        <taxon>Shinella</taxon>
    </lineage>
</organism>
<gene>
    <name evidence="2" type="ORF">HNQ66_002579</name>
</gene>
<dbReference type="InterPro" id="IPR029060">
    <property type="entry name" value="PIN-like_dom_sf"/>
</dbReference>
<reference evidence="2 3" key="1">
    <citation type="submission" date="2020-08" db="EMBL/GenBank/DDBJ databases">
        <title>Genomic Encyclopedia of Type Strains, Phase IV (KMG-IV): sequencing the most valuable type-strain genomes for metagenomic binning, comparative biology and taxonomic classification.</title>
        <authorList>
            <person name="Goeker M."/>
        </authorList>
    </citation>
    <scope>NUCLEOTIDE SEQUENCE [LARGE SCALE GENOMIC DNA]</scope>
    <source>
        <strain evidence="2 3">DSM 21319</strain>
    </source>
</reference>
<dbReference type="Gene3D" id="3.40.50.1010">
    <property type="entry name" value="5'-nuclease"/>
    <property type="match status" value="1"/>
</dbReference>
<evidence type="ECO:0000313" key="2">
    <source>
        <dbReference type="EMBL" id="MBB5043175.1"/>
    </source>
</evidence>
<dbReference type="AlphaFoldDB" id="A0A7W8DV36"/>
<feature type="domain" description="PIN" evidence="1">
    <location>
        <begin position="4"/>
        <end position="122"/>
    </location>
</feature>
<dbReference type="CDD" id="cd09872">
    <property type="entry name" value="PIN_Sll0205-like"/>
    <property type="match status" value="1"/>
</dbReference>
<dbReference type="SUPFAM" id="SSF88723">
    <property type="entry name" value="PIN domain-like"/>
    <property type="match status" value="1"/>
</dbReference>
<sequence length="128" mass="14021">MRLLIDTHLLIWAAEGPERLSAEAVSLMADEDNLLVFSAASIWEIAIKQALNRHDFSADASLVRRGLLENGYEELPINAAHAVAVADLPAIHADPFDRMLVAQARTEGLLLLTADRRLASYPGPIRLV</sequence>
<dbReference type="PANTHER" id="PTHR36173">
    <property type="entry name" value="RIBONUCLEASE VAPC16-RELATED"/>
    <property type="match status" value="1"/>
</dbReference>
<dbReference type="InterPro" id="IPR002716">
    <property type="entry name" value="PIN_dom"/>
</dbReference>
<dbReference type="EMBL" id="JACHIK010000008">
    <property type="protein sequence ID" value="MBB5043175.1"/>
    <property type="molecule type" value="Genomic_DNA"/>
</dbReference>
<comment type="caution">
    <text evidence="2">The sequence shown here is derived from an EMBL/GenBank/DDBJ whole genome shotgun (WGS) entry which is preliminary data.</text>
</comment>
<dbReference type="InterPro" id="IPR041705">
    <property type="entry name" value="PIN_Sll0205"/>
</dbReference>
<keyword evidence="3" id="KW-1185">Reference proteome</keyword>
<dbReference type="Proteomes" id="UP000535406">
    <property type="component" value="Unassembled WGS sequence"/>
</dbReference>
<dbReference type="Pfam" id="PF01850">
    <property type="entry name" value="PIN"/>
    <property type="match status" value="1"/>
</dbReference>
<accession>A0A7W8DV36</accession>
<evidence type="ECO:0000259" key="1">
    <source>
        <dbReference type="Pfam" id="PF01850"/>
    </source>
</evidence>
<evidence type="ECO:0000313" key="3">
    <source>
        <dbReference type="Proteomes" id="UP000535406"/>
    </source>
</evidence>
<proteinExistence type="predicted"/>